<sequence length="23" mass="2778">MIKNHIFVLKDCCFFKLKFQGAF</sequence>
<protein>
    <submittedName>
        <fullName evidence="1">Uncharacterized protein</fullName>
    </submittedName>
</protein>
<organism evidence="1">
    <name type="scientific">Anguilla anguilla</name>
    <name type="common">European freshwater eel</name>
    <name type="synonym">Muraena anguilla</name>
    <dbReference type="NCBI Taxonomy" id="7936"/>
    <lineage>
        <taxon>Eukaryota</taxon>
        <taxon>Metazoa</taxon>
        <taxon>Chordata</taxon>
        <taxon>Craniata</taxon>
        <taxon>Vertebrata</taxon>
        <taxon>Euteleostomi</taxon>
        <taxon>Actinopterygii</taxon>
        <taxon>Neopterygii</taxon>
        <taxon>Teleostei</taxon>
        <taxon>Anguilliformes</taxon>
        <taxon>Anguillidae</taxon>
        <taxon>Anguilla</taxon>
    </lineage>
</organism>
<dbReference type="EMBL" id="GBXM01046552">
    <property type="protein sequence ID" value="JAH62025.1"/>
    <property type="molecule type" value="Transcribed_RNA"/>
</dbReference>
<proteinExistence type="predicted"/>
<evidence type="ECO:0000313" key="1">
    <source>
        <dbReference type="EMBL" id="JAH62025.1"/>
    </source>
</evidence>
<reference evidence="1" key="1">
    <citation type="submission" date="2014-11" db="EMBL/GenBank/DDBJ databases">
        <authorList>
            <person name="Amaro Gonzalez C."/>
        </authorList>
    </citation>
    <scope>NUCLEOTIDE SEQUENCE</scope>
</reference>
<reference evidence="1" key="2">
    <citation type="journal article" date="2015" name="Fish Shellfish Immunol.">
        <title>Early steps in the European eel (Anguilla anguilla)-Vibrio vulnificus interaction in the gills: Role of the RtxA13 toxin.</title>
        <authorList>
            <person name="Callol A."/>
            <person name="Pajuelo D."/>
            <person name="Ebbesson L."/>
            <person name="Teles M."/>
            <person name="MacKenzie S."/>
            <person name="Amaro C."/>
        </authorList>
    </citation>
    <scope>NUCLEOTIDE SEQUENCE</scope>
</reference>
<name>A0A0E9UA26_ANGAN</name>
<dbReference type="AlphaFoldDB" id="A0A0E9UA26"/>
<accession>A0A0E9UA26</accession>